<evidence type="ECO:0000313" key="2">
    <source>
        <dbReference type="EMBL" id="OIQ65422.1"/>
    </source>
</evidence>
<sequence>MPLHDQLIDGLAEHVPQGFRVEAAADGQARRETRLNAGPPGGWRHDLLRPHDREQAEVDSQG</sequence>
<dbReference type="EMBL" id="MLJW01007339">
    <property type="protein sequence ID" value="OIQ65422.1"/>
    <property type="molecule type" value="Genomic_DNA"/>
</dbReference>
<feature type="compositionally biased region" description="Basic and acidic residues" evidence="1">
    <location>
        <begin position="43"/>
        <end position="56"/>
    </location>
</feature>
<reference evidence="2" key="1">
    <citation type="submission" date="2016-10" db="EMBL/GenBank/DDBJ databases">
        <title>Sequence of Gallionella enrichment culture.</title>
        <authorList>
            <person name="Poehlein A."/>
            <person name="Muehling M."/>
            <person name="Daniel R."/>
        </authorList>
    </citation>
    <scope>NUCLEOTIDE SEQUENCE</scope>
</reference>
<name>A0A1J5P2Q8_9ZZZZ</name>
<comment type="caution">
    <text evidence="2">The sequence shown here is derived from an EMBL/GenBank/DDBJ whole genome shotgun (WGS) entry which is preliminary data.</text>
</comment>
<accession>A0A1J5P2Q8</accession>
<proteinExistence type="predicted"/>
<evidence type="ECO:0000256" key="1">
    <source>
        <dbReference type="SAM" id="MobiDB-lite"/>
    </source>
</evidence>
<dbReference type="AlphaFoldDB" id="A0A1J5P2Q8"/>
<gene>
    <name evidence="2" type="ORF">GALL_530200</name>
</gene>
<protein>
    <submittedName>
        <fullName evidence="2">Uncharacterized protein</fullName>
    </submittedName>
</protein>
<organism evidence="2">
    <name type="scientific">mine drainage metagenome</name>
    <dbReference type="NCBI Taxonomy" id="410659"/>
    <lineage>
        <taxon>unclassified sequences</taxon>
        <taxon>metagenomes</taxon>
        <taxon>ecological metagenomes</taxon>
    </lineage>
</organism>
<feature type="region of interest" description="Disordered" evidence="1">
    <location>
        <begin position="22"/>
        <end position="62"/>
    </location>
</feature>